<feature type="transmembrane region" description="Helical" evidence="9">
    <location>
        <begin position="177"/>
        <end position="201"/>
    </location>
</feature>
<protein>
    <recommendedName>
        <fullName evidence="9">Sugar transporter SWEET</fullName>
    </recommendedName>
</protein>
<feature type="transmembrane region" description="Helical" evidence="9">
    <location>
        <begin position="150"/>
        <end position="170"/>
    </location>
</feature>
<dbReference type="Gene3D" id="1.20.1280.290">
    <property type="match status" value="2"/>
</dbReference>
<proteinExistence type="inferred from homology"/>
<keyword evidence="3 9" id="KW-0813">Transport</keyword>
<evidence type="ECO:0000256" key="5">
    <source>
        <dbReference type="ARBA" id="ARBA00022692"/>
    </source>
</evidence>
<dbReference type="WBParaSite" id="Pan_g21412.t1">
    <property type="protein sequence ID" value="Pan_g21412.t1"/>
    <property type="gene ID" value="Pan_g21412"/>
</dbReference>
<organism evidence="10 11">
    <name type="scientific">Panagrellus redivivus</name>
    <name type="common">Microworm</name>
    <dbReference type="NCBI Taxonomy" id="6233"/>
    <lineage>
        <taxon>Eukaryota</taxon>
        <taxon>Metazoa</taxon>
        <taxon>Ecdysozoa</taxon>
        <taxon>Nematoda</taxon>
        <taxon>Chromadorea</taxon>
        <taxon>Rhabditida</taxon>
        <taxon>Tylenchina</taxon>
        <taxon>Panagrolaimomorpha</taxon>
        <taxon>Panagrolaimoidea</taxon>
        <taxon>Panagrolaimidae</taxon>
        <taxon>Panagrellus</taxon>
    </lineage>
</organism>
<accession>A0A7E4VJY7</accession>
<keyword evidence="8 9" id="KW-0472">Membrane</keyword>
<dbReference type="InterPro" id="IPR004316">
    <property type="entry name" value="SWEET_rpt"/>
</dbReference>
<evidence type="ECO:0000313" key="11">
    <source>
        <dbReference type="WBParaSite" id="Pan_g21412.t1"/>
    </source>
</evidence>
<evidence type="ECO:0000313" key="10">
    <source>
        <dbReference type="Proteomes" id="UP000492821"/>
    </source>
</evidence>
<keyword evidence="4 9" id="KW-0762">Sugar transport</keyword>
<feature type="transmembrane region" description="Helical" evidence="9">
    <location>
        <begin position="68"/>
        <end position="87"/>
    </location>
</feature>
<reference evidence="10" key="1">
    <citation type="journal article" date="2013" name="Genetics">
        <title>The draft genome and transcriptome of Panagrellus redivivus are shaped by the harsh demands of a free-living lifestyle.</title>
        <authorList>
            <person name="Srinivasan J."/>
            <person name="Dillman A.R."/>
            <person name="Macchietto M.G."/>
            <person name="Heikkinen L."/>
            <person name="Lakso M."/>
            <person name="Fracchia K.M."/>
            <person name="Antoshechkin I."/>
            <person name="Mortazavi A."/>
            <person name="Wong G."/>
            <person name="Sternberg P.W."/>
        </authorList>
    </citation>
    <scope>NUCLEOTIDE SEQUENCE [LARGE SCALE GENOMIC DNA]</scope>
    <source>
        <strain evidence="10">MT8872</strain>
    </source>
</reference>
<evidence type="ECO:0000256" key="6">
    <source>
        <dbReference type="ARBA" id="ARBA00022737"/>
    </source>
</evidence>
<evidence type="ECO:0000256" key="7">
    <source>
        <dbReference type="ARBA" id="ARBA00022989"/>
    </source>
</evidence>
<feature type="transmembrane region" description="Helical" evidence="9">
    <location>
        <begin position="242"/>
        <end position="262"/>
    </location>
</feature>
<evidence type="ECO:0000256" key="9">
    <source>
        <dbReference type="RuleBase" id="RU910715"/>
    </source>
</evidence>
<comment type="subcellular location">
    <subcellularLocation>
        <location evidence="1">Endomembrane system</location>
        <topology evidence="1">Multi-pass membrane protein</topology>
    </subcellularLocation>
</comment>
<comment type="function">
    <text evidence="9">Mediates sugar transport across membranes.</text>
</comment>
<dbReference type="GO" id="GO:0051119">
    <property type="term" value="F:sugar transmembrane transporter activity"/>
    <property type="evidence" value="ECO:0007669"/>
    <property type="project" value="InterPro"/>
</dbReference>
<dbReference type="PANTHER" id="PTHR10791">
    <property type="entry name" value="RAG1-ACTIVATING PROTEIN 1"/>
    <property type="match status" value="1"/>
</dbReference>
<evidence type="ECO:0000256" key="2">
    <source>
        <dbReference type="ARBA" id="ARBA00007809"/>
    </source>
</evidence>
<keyword evidence="5 9" id="KW-0812">Transmembrane</keyword>
<dbReference type="InterPro" id="IPR047664">
    <property type="entry name" value="SWEET"/>
</dbReference>
<feature type="transmembrane region" description="Helical" evidence="9">
    <location>
        <begin position="29"/>
        <end position="47"/>
    </location>
</feature>
<keyword evidence="10" id="KW-1185">Reference proteome</keyword>
<comment type="similarity">
    <text evidence="2 9">Belongs to the SWEET sugar transporter family.</text>
</comment>
<dbReference type="GO" id="GO:0016020">
    <property type="term" value="C:membrane"/>
    <property type="evidence" value="ECO:0007669"/>
    <property type="project" value="InterPro"/>
</dbReference>
<name>A0A7E4VJY7_PANRE</name>
<feature type="transmembrane region" description="Helical" evidence="9">
    <location>
        <begin position="120"/>
        <end position="138"/>
    </location>
</feature>
<evidence type="ECO:0000256" key="3">
    <source>
        <dbReference type="ARBA" id="ARBA00022448"/>
    </source>
</evidence>
<evidence type="ECO:0000256" key="8">
    <source>
        <dbReference type="ARBA" id="ARBA00023136"/>
    </source>
</evidence>
<feature type="transmembrane region" description="Helical" evidence="9">
    <location>
        <begin position="93"/>
        <end position="113"/>
    </location>
</feature>
<evidence type="ECO:0000256" key="4">
    <source>
        <dbReference type="ARBA" id="ARBA00022597"/>
    </source>
</evidence>
<sequence>MMHAVEGFLRSVTSELSLEKVVELYTANLLWNVFLTSTACHAILLIASPLQAVVKWFRRRSSDSDTAIPYLCGIIGTSLWLRYAIFIEDIKLVLLQSYAAVMQFFFICVMIIFRSRRKRILRLTILEVAALIVLFTYVDHIPHEEGKVLIGRLASSAQIAGSLVCPYLIYRAITTKVIDFVPFAPVAFTWVMELHAIVYSIGINDFYMMLANTVFCCMDGSLLFMFFVFPSEQPLNRFAGKILSFLSSVSNFFLSLISLRFLTSSTSWIRASKLRQE</sequence>
<keyword evidence="7 9" id="KW-1133">Transmembrane helix</keyword>
<comment type="caution">
    <text evidence="9">Lacks conserved residue(s) required for the propagation of feature annotation.</text>
</comment>
<dbReference type="Pfam" id="PF03083">
    <property type="entry name" value="MtN3_slv"/>
    <property type="match status" value="1"/>
</dbReference>
<dbReference type="PANTHER" id="PTHR10791:SF233">
    <property type="entry name" value="SUGAR TRANSPORTER SWEET"/>
    <property type="match status" value="1"/>
</dbReference>
<dbReference type="GO" id="GO:0012505">
    <property type="term" value="C:endomembrane system"/>
    <property type="evidence" value="ECO:0007669"/>
    <property type="project" value="UniProtKB-SubCell"/>
</dbReference>
<keyword evidence="6" id="KW-0677">Repeat</keyword>
<evidence type="ECO:0000256" key="1">
    <source>
        <dbReference type="ARBA" id="ARBA00004127"/>
    </source>
</evidence>
<dbReference type="Proteomes" id="UP000492821">
    <property type="component" value="Unassembled WGS sequence"/>
</dbReference>
<reference evidence="11" key="2">
    <citation type="submission" date="2020-10" db="UniProtKB">
        <authorList>
            <consortium name="WormBaseParasite"/>
        </authorList>
    </citation>
    <scope>IDENTIFICATION</scope>
</reference>
<feature type="transmembrane region" description="Helical" evidence="9">
    <location>
        <begin position="207"/>
        <end position="230"/>
    </location>
</feature>
<dbReference type="AlphaFoldDB" id="A0A7E4VJY7"/>